<evidence type="ECO:0000256" key="5">
    <source>
        <dbReference type="ARBA" id="ARBA00022741"/>
    </source>
</evidence>
<dbReference type="InterPro" id="IPR035965">
    <property type="entry name" value="PAS-like_dom_sf"/>
</dbReference>
<evidence type="ECO:0000256" key="7">
    <source>
        <dbReference type="ARBA" id="ARBA00022840"/>
    </source>
</evidence>
<evidence type="ECO:0000256" key="8">
    <source>
        <dbReference type="ARBA" id="ARBA00023012"/>
    </source>
</evidence>
<keyword evidence="11" id="KW-0812">Transmembrane</keyword>
<dbReference type="EMBL" id="CP002819">
    <property type="protein sequence ID" value="AEG68425.1"/>
    <property type="molecule type" value="Genomic_DNA"/>
</dbReference>
<evidence type="ECO:0000256" key="3">
    <source>
        <dbReference type="ARBA" id="ARBA00022553"/>
    </source>
</evidence>
<dbReference type="GO" id="GO:0000155">
    <property type="term" value="F:phosphorelay sensor kinase activity"/>
    <property type="evidence" value="ECO:0007669"/>
    <property type="project" value="InterPro"/>
</dbReference>
<dbReference type="eggNOG" id="COG4585">
    <property type="taxonomic scope" value="Bacteria"/>
</dbReference>
<dbReference type="Pfam" id="PF08448">
    <property type="entry name" value="PAS_4"/>
    <property type="match status" value="1"/>
</dbReference>
<dbReference type="Gene3D" id="3.30.565.10">
    <property type="entry name" value="Histidine kinase-like ATPase, C-terminal domain"/>
    <property type="match status" value="1"/>
</dbReference>
<keyword evidence="11" id="KW-0472">Membrane</keyword>
<feature type="domain" description="PAS" evidence="10">
    <location>
        <begin position="69"/>
        <end position="117"/>
    </location>
</feature>
<dbReference type="InterPro" id="IPR000014">
    <property type="entry name" value="PAS"/>
</dbReference>
<dbReference type="Pfam" id="PF02518">
    <property type="entry name" value="HATPase_c"/>
    <property type="match status" value="1"/>
</dbReference>
<dbReference type="CDD" id="cd16917">
    <property type="entry name" value="HATPase_UhpB-NarQ-NarX-like"/>
    <property type="match status" value="1"/>
</dbReference>
<keyword evidence="4" id="KW-0808">Transferase</keyword>
<dbReference type="InterPro" id="IPR003594">
    <property type="entry name" value="HATPase_dom"/>
</dbReference>
<evidence type="ECO:0000259" key="10">
    <source>
        <dbReference type="PROSITE" id="PS50112"/>
    </source>
</evidence>
<keyword evidence="6 11" id="KW-0418">Kinase</keyword>
<evidence type="ECO:0000313" key="11">
    <source>
        <dbReference type="EMBL" id="AEG68425.1"/>
    </source>
</evidence>
<dbReference type="HOGENOM" id="CLU_735036_0_0_4"/>
<feature type="region of interest" description="Disordered" evidence="9">
    <location>
        <begin position="1"/>
        <end position="46"/>
    </location>
</feature>
<protein>
    <recommendedName>
        <fullName evidence="2">histidine kinase</fullName>
        <ecNumber evidence="2">2.7.13.3</ecNumber>
    </recommendedName>
</protein>
<proteinExistence type="predicted"/>
<dbReference type="GO" id="GO:0005524">
    <property type="term" value="F:ATP binding"/>
    <property type="evidence" value="ECO:0007669"/>
    <property type="project" value="UniProtKB-KW"/>
</dbReference>
<keyword evidence="8" id="KW-0902">Two-component regulatory system</keyword>
<dbReference type="PANTHER" id="PTHR24421:SF10">
    <property type="entry name" value="NITRATE_NITRITE SENSOR PROTEIN NARQ"/>
    <property type="match status" value="1"/>
</dbReference>
<dbReference type="InterPro" id="IPR036890">
    <property type="entry name" value="HATPase_C_sf"/>
</dbReference>
<dbReference type="Pfam" id="PF07730">
    <property type="entry name" value="HisKA_3"/>
    <property type="match status" value="1"/>
</dbReference>
<dbReference type="GO" id="GO:0046983">
    <property type="term" value="F:protein dimerization activity"/>
    <property type="evidence" value="ECO:0007669"/>
    <property type="project" value="InterPro"/>
</dbReference>
<dbReference type="SMART" id="SM00091">
    <property type="entry name" value="PAS"/>
    <property type="match status" value="1"/>
</dbReference>
<keyword evidence="5" id="KW-0547">Nucleotide-binding</keyword>
<dbReference type="AlphaFoldDB" id="F6FZR3"/>
<dbReference type="PROSITE" id="PS50112">
    <property type="entry name" value="PAS"/>
    <property type="match status" value="1"/>
</dbReference>
<dbReference type="KEGG" id="rsn:RSPO_c01124"/>
<keyword evidence="7" id="KW-0067">ATP-binding</keyword>
<dbReference type="InterPro" id="IPR050482">
    <property type="entry name" value="Sensor_HK_TwoCompSys"/>
</dbReference>
<dbReference type="PANTHER" id="PTHR24421">
    <property type="entry name" value="NITRATE/NITRITE SENSOR PROTEIN NARX-RELATED"/>
    <property type="match status" value="1"/>
</dbReference>
<dbReference type="SMART" id="SM00387">
    <property type="entry name" value="HATPase_c"/>
    <property type="match status" value="1"/>
</dbReference>
<dbReference type="InterPro" id="IPR013656">
    <property type="entry name" value="PAS_4"/>
</dbReference>
<evidence type="ECO:0000256" key="6">
    <source>
        <dbReference type="ARBA" id="ARBA00022777"/>
    </source>
</evidence>
<dbReference type="CDD" id="cd00130">
    <property type="entry name" value="PAS"/>
    <property type="match status" value="1"/>
</dbReference>
<evidence type="ECO:0000256" key="4">
    <source>
        <dbReference type="ARBA" id="ARBA00022679"/>
    </source>
</evidence>
<accession>F6FZR3</accession>
<sequence>MTRSPRSRWPRAGTGVPAIGAQRRPHRMDRHPRGGQMKPSSQRDGRHLHLTWRDVIDAVRKLTTTIRPNEQNFDAAADVRGAAFCILSPDGHFVSANGSAGAIFGYSGNELIGRSLLDMTANGGRQDILDGLSRCAAGTFHSFQAQLCVRGGRHAPMLLHQHPIFDSDGCVGALLTIFEEPSTSERVASDSAGGLLAAESDAKRQYAFLMIGQERERKRISSELHDGLGQALTLIKLTVEDALIHIHRNNIAEATELLDTAVLRIRESIGDVRRICCELRPALLDRLGLAASLDALCKRVEEGAGHLAVRFDCGLEDEEVPDNLKADIFRITQEAMNNAIRHGAATEIRLGLRRIEAGILLTIQDNGIGFDTQPLFADPVSQSGLGLIGMQQRVELNGGSFFIQSSVGDGTLVSALWRA</sequence>
<organism evidence="11 12">
    <name type="scientific">Ralstonia solanacearum (strain Po82)</name>
    <dbReference type="NCBI Taxonomy" id="1031711"/>
    <lineage>
        <taxon>Bacteria</taxon>
        <taxon>Pseudomonadati</taxon>
        <taxon>Pseudomonadota</taxon>
        <taxon>Betaproteobacteria</taxon>
        <taxon>Burkholderiales</taxon>
        <taxon>Burkholderiaceae</taxon>
        <taxon>Ralstonia</taxon>
        <taxon>Ralstonia solanacearum species complex</taxon>
    </lineage>
</organism>
<evidence type="ECO:0000313" key="12">
    <source>
        <dbReference type="Proteomes" id="UP000007953"/>
    </source>
</evidence>
<evidence type="ECO:0000256" key="9">
    <source>
        <dbReference type="SAM" id="MobiDB-lite"/>
    </source>
</evidence>
<comment type="catalytic activity">
    <reaction evidence="1">
        <text>ATP + protein L-histidine = ADP + protein N-phospho-L-histidine.</text>
        <dbReference type="EC" id="2.7.13.3"/>
    </reaction>
</comment>
<dbReference type="SUPFAM" id="SSF55785">
    <property type="entry name" value="PYP-like sensor domain (PAS domain)"/>
    <property type="match status" value="1"/>
</dbReference>
<gene>
    <name evidence="11" type="ordered locus">RSPO_c01124</name>
</gene>
<dbReference type="GO" id="GO:0016020">
    <property type="term" value="C:membrane"/>
    <property type="evidence" value="ECO:0007669"/>
    <property type="project" value="InterPro"/>
</dbReference>
<dbReference type="Gene3D" id="3.30.450.20">
    <property type="entry name" value="PAS domain"/>
    <property type="match status" value="1"/>
</dbReference>
<evidence type="ECO:0000256" key="2">
    <source>
        <dbReference type="ARBA" id="ARBA00012438"/>
    </source>
</evidence>
<keyword evidence="3" id="KW-0597">Phosphoprotein</keyword>
<dbReference type="InterPro" id="IPR011712">
    <property type="entry name" value="Sig_transdc_His_kin_sub3_dim/P"/>
</dbReference>
<evidence type="ECO:0000256" key="1">
    <source>
        <dbReference type="ARBA" id="ARBA00000085"/>
    </source>
</evidence>
<reference evidence="11 12" key="1">
    <citation type="journal article" date="2011" name="J. Bacteriol.">
        <title>Complete genome sequence of the plant pathogen Ralstonia solanacearum strain Po82.</title>
        <authorList>
            <person name="Xu J."/>
            <person name="Zheng H.J."/>
            <person name="Liu L."/>
            <person name="Pan Z.C."/>
            <person name="Prior P."/>
            <person name="Tang B."/>
            <person name="Xu J.S."/>
            <person name="Zhang H."/>
            <person name="Tian Q."/>
            <person name="Zhang L.Q."/>
            <person name="Feng J."/>
        </authorList>
    </citation>
    <scope>NUCLEOTIDE SEQUENCE [LARGE SCALE GENOMIC DNA]</scope>
    <source>
        <strain evidence="11 12">Po82</strain>
    </source>
</reference>
<dbReference type="EC" id="2.7.13.3" evidence="2"/>
<name>F6FZR3_RALS8</name>
<dbReference type="NCBIfam" id="TIGR00229">
    <property type="entry name" value="sensory_box"/>
    <property type="match status" value="1"/>
</dbReference>
<dbReference type="Proteomes" id="UP000007953">
    <property type="component" value="Chromosome"/>
</dbReference>
<dbReference type="Gene3D" id="1.20.5.1930">
    <property type="match status" value="1"/>
</dbReference>
<dbReference type="PATRIC" id="fig|1031711.3.peg.1102"/>
<dbReference type="SUPFAM" id="SSF55874">
    <property type="entry name" value="ATPase domain of HSP90 chaperone/DNA topoisomerase II/histidine kinase"/>
    <property type="match status" value="1"/>
</dbReference>